<dbReference type="InterPro" id="IPR050539">
    <property type="entry name" value="ThrE_Dicarb/AminoAcid_Exp"/>
</dbReference>
<organism evidence="10 11">
    <name type="scientific">Rothia terrae</name>
    <dbReference type="NCBI Taxonomy" id="396015"/>
    <lineage>
        <taxon>Bacteria</taxon>
        <taxon>Bacillati</taxon>
        <taxon>Actinomycetota</taxon>
        <taxon>Actinomycetes</taxon>
        <taxon>Micrococcales</taxon>
        <taxon>Micrococcaceae</taxon>
        <taxon>Rothia</taxon>
    </lineage>
</organism>
<feature type="transmembrane region" description="Helical" evidence="8">
    <location>
        <begin position="309"/>
        <end position="329"/>
    </location>
</feature>
<evidence type="ECO:0000256" key="2">
    <source>
        <dbReference type="ARBA" id="ARBA00022475"/>
    </source>
</evidence>
<dbReference type="PANTHER" id="PTHR34390:SF2">
    <property type="entry name" value="SUCCINATE TRANSPORTER SUBUNIT YJJP-RELATED"/>
    <property type="match status" value="1"/>
</dbReference>
<dbReference type="RefSeq" id="WP_190724850.1">
    <property type="nucleotide sequence ID" value="NZ_CP061539.1"/>
</dbReference>
<feature type="transmembrane region" description="Helical" evidence="8">
    <location>
        <begin position="384"/>
        <end position="407"/>
    </location>
</feature>
<feature type="domain" description="Threonine/serine exporter-like N-terminal" evidence="9">
    <location>
        <begin position="140"/>
        <end position="401"/>
    </location>
</feature>
<dbReference type="GO" id="GO:0015744">
    <property type="term" value="P:succinate transport"/>
    <property type="evidence" value="ECO:0007669"/>
    <property type="project" value="TreeGrafter"/>
</dbReference>
<keyword evidence="3 8" id="KW-0812">Transmembrane</keyword>
<comment type="subcellular location">
    <subcellularLocation>
        <location evidence="1">Cell membrane</location>
        <topology evidence="1">Multi-pass membrane protein</topology>
    </subcellularLocation>
</comment>
<dbReference type="AlphaFoldDB" id="A0A7H2BEJ7"/>
<evidence type="ECO:0000256" key="4">
    <source>
        <dbReference type="ARBA" id="ARBA00022989"/>
    </source>
</evidence>
<dbReference type="InterPro" id="IPR010619">
    <property type="entry name" value="ThrE-like_N"/>
</dbReference>
<evidence type="ECO:0000259" key="9">
    <source>
        <dbReference type="Pfam" id="PF06738"/>
    </source>
</evidence>
<dbReference type="GO" id="GO:0022857">
    <property type="term" value="F:transmembrane transporter activity"/>
    <property type="evidence" value="ECO:0007669"/>
    <property type="project" value="InterPro"/>
</dbReference>
<keyword evidence="2" id="KW-1003">Cell membrane</keyword>
<evidence type="ECO:0000256" key="3">
    <source>
        <dbReference type="ARBA" id="ARBA00022692"/>
    </source>
</evidence>
<dbReference type="GO" id="GO:0005886">
    <property type="term" value="C:plasma membrane"/>
    <property type="evidence" value="ECO:0007669"/>
    <property type="project" value="UniProtKB-SubCell"/>
</dbReference>
<sequence>MSSHPSAHPFENSPQNAGPVSAFGQEVSLPLAQGISATADEVAEAAAEFETPVALHEFSTPSVTTEGELPQASYPSAVPAPVPARKPRSQFAQWMRGDQTPTAPIRGLARVAQKQFSVRAQIRREGFVQEKEQARDVLNFTVRLAETMFHYGADAMDVDAAIVGVCAAYGLENVEANVTNQSIILNYVSDVDRGSYSPFTQTTDDLRFSHTAVRVMRSMSENYAALSQVYKLIHSITEQGLPREKAQKRLQEINDTPKLNSPFKGLLFNLLMAASFTFGVGGSWRGALVAVFVFLVLHTTGQWAAKFGLPGFFRMIINASVMTGLALYISDYSSFFGDIGFVVSAPHVIGGGLMMFMPTFFLVSSVQDAINGFPLTSAGKMVSTAMTFLGLIIGIATATEVMGYLGATEIDVQAVVFNPPPLWMSIAGMIIGSVMCASVVHGTLANMGWVVVISGLGQAVYYGYSTFTGAEMSRVNTVLAALTVGAVSAYLANRLHSPRAIFAVPGIMFLLPGLTFFKGFYAFSVSSDPTAGVAGIVSALSTIVALAGGVVLGGYLMQYLIQWRAARDSARAVRLATFDR</sequence>
<feature type="region of interest" description="Disordered" evidence="7">
    <location>
        <begin position="62"/>
        <end position="83"/>
    </location>
</feature>
<evidence type="ECO:0000256" key="6">
    <source>
        <dbReference type="ARBA" id="ARBA00034125"/>
    </source>
</evidence>
<feature type="transmembrane region" description="Helical" evidence="8">
    <location>
        <begin position="447"/>
        <end position="464"/>
    </location>
</feature>
<feature type="transmembrane region" description="Helical" evidence="8">
    <location>
        <begin position="476"/>
        <end position="493"/>
    </location>
</feature>
<dbReference type="KEGG" id="rter:IDM49_02035"/>
<evidence type="ECO:0000313" key="11">
    <source>
        <dbReference type="Proteomes" id="UP000516404"/>
    </source>
</evidence>
<feature type="region of interest" description="Disordered" evidence="7">
    <location>
        <begin position="1"/>
        <end position="24"/>
    </location>
</feature>
<accession>A0A7H2BEJ7</accession>
<feature type="transmembrane region" description="Helical" evidence="8">
    <location>
        <begin position="533"/>
        <end position="557"/>
    </location>
</feature>
<evidence type="ECO:0000256" key="1">
    <source>
        <dbReference type="ARBA" id="ARBA00004651"/>
    </source>
</evidence>
<keyword evidence="5 8" id="KW-0472">Membrane</keyword>
<feature type="domain" description="Threonine/serine exporter-like N-terminal" evidence="9">
    <location>
        <begin position="421"/>
        <end position="553"/>
    </location>
</feature>
<comment type="similarity">
    <text evidence="6">Belongs to the ThrE exporter (TC 2.A.79) family.</text>
</comment>
<feature type="transmembrane region" description="Helical" evidence="8">
    <location>
        <begin position="266"/>
        <end position="297"/>
    </location>
</feature>
<dbReference type="EMBL" id="CP061539">
    <property type="protein sequence ID" value="QNV38093.1"/>
    <property type="molecule type" value="Genomic_DNA"/>
</dbReference>
<dbReference type="GeneID" id="96623004"/>
<gene>
    <name evidence="10" type="ORF">IDM49_02035</name>
</gene>
<evidence type="ECO:0000313" key="10">
    <source>
        <dbReference type="EMBL" id="QNV38093.1"/>
    </source>
</evidence>
<feature type="transmembrane region" description="Helical" evidence="8">
    <location>
        <begin position="500"/>
        <end position="521"/>
    </location>
</feature>
<reference evidence="10 11" key="1">
    <citation type="submission" date="2020-09" db="EMBL/GenBank/DDBJ databases">
        <title>Investigation of environmental microbes.</title>
        <authorList>
            <person name="Ou Y."/>
            <person name="Kang Q."/>
        </authorList>
    </citation>
    <scope>NUCLEOTIDE SEQUENCE [LARGE SCALE GENOMIC DNA]</scope>
    <source>
        <strain evidence="10 11">KJZ-14</strain>
    </source>
</reference>
<dbReference type="Proteomes" id="UP000516404">
    <property type="component" value="Chromosome"/>
</dbReference>
<feature type="transmembrane region" description="Helical" evidence="8">
    <location>
        <begin position="422"/>
        <end position="440"/>
    </location>
</feature>
<dbReference type="Pfam" id="PF06738">
    <property type="entry name" value="ThrE"/>
    <property type="match status" value="2"/>
</dbReference>
<protein>
    <submittedName>
        <fullName evidence="10">Threonine/serine exporter family protein</fullName>
    </submittedName>
</protein>
<evidence type="ECO:0000256" key="5">
    <source>
        <dbReference type="ARBA" id="ARBA00023136"/>
    </source>
</evidence>
<feature type="transmembrane region" description="Helical" evidence="8">
    <location>
        <begin position="341"/>
        <end position="363"/>
    </location>
</feature>
<evidence type="ECO:0000256" key="8">
    <source>
        <dbReference type="SAM" id="Phobius"/>
    </source>
</evidence>
<keyword evidence="11" id="KW-1185">Reference proteome</keyword>
<name>A0A7H2BEJ7_9MICC</name>
<dbReference type="PANTHER" id="PTHR34390">
    <property type="entry name" value="UPF0442 PROTEIN YJJB-RELATED"/>
    <property type="match status" value="1"/>
</dbReference>
<evidence type="ECO:0000256" key="7">
    <source>
        <dbReference type="SAM" id="MobiDB-lite"/>
    </source>
</evidence>
<proteinExistence type="inferred from homology"/>
<keyword evidence="4 8" id="KW-1133">Transmembrane helix</keyword>